<protein>
    <submittedName>
        <fullName evidence="1">Uncharacterized protein</fullName>
    </submittedName>
</protein>
<organism evidence="1 2">
    <name type="scientific">Arachis hypogaea</name>
    <name type="common">Peanut</name>
    <dbReference type="NCBI Taxonomy" id="3818"/>
    <lineage>
        <taxon>Eukaryota</taxon>
        <taxon>Viridiplantae</taxon>
        <taxon>Streptophyta</taxon>
        <taxon>Embryophyta</taxon>
        <taxon>Tracheophyta</taxon>
        <taxon>Spermatophyta</taxon>
        <taxon>Magnoliopsida</taxon>
        <taxon>eudicotyledons</taxon>
        <taxon>Gunneridae</taxon>
        <taxon>Pentapetalae</taxon>
        <taxon>rosids</taxon>
        <taxon>fabids</taxon>
        <taxon>Fabales</taxon>
        <taxon>Fabaceae</taxon>
        <taxon>Papilionoideae</taxon>
        <taxon>50 kb inversion clade</taxon>
        <taxon>dalbergioids sensu lato</taxon>
        <taxon>Dalbergieae</taxon>
        <taxon>Pterocarpus clade</taxon>
        <taxon>Arachis</taxon>
    </lineage>
</organism>
<dbReference type="Proteomes" id="UP000289738">
    <property type="component" value="Chromosome A09"/>
</dbReference>
<accession>A0A445BN01</accession>
<name>A0A445BN01_ARAHY</name>
<sequence length="118" mass="13432">MVQFLHATYVLMQVKSIPFTGTEKHKYSFQNIKVPLLPVDFCDCKEHCSPSGTERGKLHIERATEIGGMNDEEINIMNVLMNKLLGKENVFEKNNLETEDSFESPAHPDYSEVGLMVQ</sequence>
<dbReference type="PANTHER" id="PTHR23099:SF0">
    <property type="entry name" value="GERM CELL NUCLEAR ACIDIC PROTEIN"/>
    <property type="match status" value="1"/>
</dbReference>
<comment type="caution">
    <text evidence="1">The sequence shown here is derived from an EMBL/GenBank/DDBJ whole genome shotgun (WGS) entry which is preliminary data.</text>
</comment>
<dbReference type="PANTHER" id="PTHR23099">
    <property type="entry name" value="TRANSCRIPTIONAL REGULATOR"/>
    <property type="match status" value="1"/>
</dbReference>
<gene>
    <name evidence="1" type="ORF">Ahy_A09g045708</name>
</gene>
<reference evidence="1 2" key="1">
    <citation type="submission" date="2019-01" db="EMBL/GenBank/DDBJ databases">
        <title>Sequencing of cultivated peanut Arachis hypogaea provides insights into genome evolution and oil improvement.</title>
        <authorList>
            <person name="Chen X."/>
        </authorList>
    </citation>
    <scope>NUCLEOTIDE SEQUENCE [LARGE SCALE GENOMIC DNA]</scope>
    <source>
        <strain evidence="2">cv. Fuhuasheng</strain>
        <tissue evidence="1">Leaves</tissue>
    </source>
</reference>
<dbReference type="GO" id="GO:0005634">
    <property type="term" value="C:nucleus"/>
    <property type="evidence" value="ECO:0007669"/>
    <property type="project" value="TreeGrafter"/>
</dbReference>
<dbReference type="EMBL" id="SDMP01000009">
    <property type="protein sequence ID" value="RYR40044.1"/>
    <property type="molecule type" value="Genomic_DNA"/>
</dbReference>
<evidence type="ECO:0000313" key="1">
    <source>
        <dbReference type="EMBL" id="RYR40044.1"/>
    </source>
</evidence>
<evidence type="ECO:0000313" key="2">
    <source>
        <dbReference type="Proteomes" id="UP000289738"/>
    </source>
</evidence>
<dbReference type="AlphaFoldDB" id="A0A445BN01"/>
<keyword evidence="2" id="KW-1185">Reference proteome</keyword>
<proteinExistence type="predicted"/>